<dbReference type="GO" id="GO:0003824">
    <property type="term" value="F:catalytic activity"/>
    <property type="evidence" value="ECO:0007669"/>
    <property type="project" value="InterPro"/>
</dbReference>
<protein>
    <recommendedName>
        <fullName evidence="6">Radical SAM core domain-containing protein</fullName>
    </recommendedName>
</protein>
<keyword evidence="4" id="KW-0408">Iron</keyword>
<evidence type="ECO:0000313" key="7">
    <source>
        <dbReference type="EMBL" id="PJI18864.1"/>
    </source>
</evidence>
<dbReference type="RefSeq" id="WP_099984659.1">
    <property type="nucleotide sequence ID" value="NZ_CP024697.1"/>
</dbReference>
<dbReference type="InterPro" id="IPR006638">
    <property type="entry name" value="Elp3/MiaA/NifB-like_rSAM"/>
</dbReference>
<dbReference type="SMART" id="SM00729">
    <property type="entry name" value="Elp3"/>
    <property type="match status" value="1"/>
</dbReference>
<name>A0AAJ3VCS6_PREIN</name>
<keyword evidence="5" id="KW-0411">Iron-sulfur</keyword>
<sequence>MLNDEIAILGPFYAYIAIECNDKNTLIKQELYLRALKPQYTNNNFNFQKHIRECVSELETTIINICNEYNVKESLFVGMHMSLFQWVPAYVVGIIIKRLHSDAFIVAGGIGNPKQAKAYIKNFKYIDLSSWGEGESIISDLANRKLKGEDLSTLSQCYIRKDDSIVRSTVIKKEYADLDKLQYSDFYDFFESYKGRLKDVMIPIEGARGCHWNRCHFCFLNQGYKYRRKSVEVIKEEILHNIKKYSVYDFTFLDNDVIGKDREKFNFLLDKLIEIKNNYPKFRVMLAEIITRGIDFETIKKMHIAGFIHVQIGYESPSDTLLYKIDKKNSFASNLFFIKWAHELNINVGGMNVLRGLLEENLEDIKESVQNLHFMRFYQLGNKYKHEISSLAINDASRYFNRVSKSEIQISYSDAVKEMLPDDFLPFEESLSIYQYVRKFQLTAWDYFVSIESHYAQNKYSYELTKVSNDIIRYTEYYNSNSIRVIDFNHSDLAWKVLELSNKSIITIEQLGKILGVDIDMVQKQINELRDVGLLYIGKQSKECISIINTLNIL</sequence>
<dbReference type="SFLD" id="SFLDS00029">
    <property type="entry name" value="Radical_SAM"/>
    <property type="match status" value="1"/>
</dbReference>
<dbReference type="InterPro" id="IPR013785">
    <property type="entry name" value="Aldolase_TIM"/>
</dbReference>
<dbReference type="Proteomes" id="UP000229102">
    <property type="component" value="Unassembled WGS sequence"/>
</dbReference>
<evidence type="ECO:0000256" key="3">
    <source>
        <dbReference type="ARBA" id="ARBA00022723"/>
    </source>
</evidence>
<keyword evidence="3" id="KW-0479">Metal-binding</keyword>
<comment type="caution">
    <text evidence="7">The sequence shown here is derived from an EMBL/GenBank/DDBJ whole genome shotgun (WGS) entry which is preliminary data.</text>
</comment>
<gene>
    <name evidence="7" type="ORF">CTM53_09615</name>
</gene>
<comment type="cofactor">
    <cofactor evidence="1">
        <name>[4Fe-4S] cluster</name>
        <dbReference type="ChEBI" id="CHEBI:49883"/>
    </cofactor>
</comment>
<dbReference type="SFLD" id="SFLDG01082">
    <property type="entry name" value="B12-binding_domain_containing"/>
    <property type="match status" value="1"/>
</dbReference>
<dbReference type="SUPFAM" id="SSF102114">
    <property type="entry name" value="Radical SAM enzymes"/>
    <property type="match status" value="1"/>
</dbReference>
<feature type="domain" description="Radical SAM core" evidence="6">
    <location>
        <begin position="193"/>
        <end position="411"/>
    </location>
</feature>
<dbReference type="GO" id="GO:0046872">
    <property type="term" value="F:metal ion binding"/>
    <property type="evidence" value="ECO:0007669"/>
    <property type="project" value="UniProtKB-KW"/>
</dbReference>
<evidence type="ECO:0000256" key="4">
    <source>
        <dbReference type="ARBA" id="ARBA00023004"/>
    </source>
</evidence>
<dbReference type="EMBL" id="PENF01000002">
    <property type="protein sequence ID" value="PJI18864.1"/>
    <property type="molecule type" value="Genomic_DNA"/>
</dbReference>
<evidence type="ECO:0000259" key="6">
    <source>
        <dbReference type="PROSITE" id="PS51918"/>
    </source>
</evidence>
<dbReference type="Gene3D" id="3.20.20.70">
    <property type="entry name" value="Aldolase class I"/>
    <property type="match status" value="1"/>
</dbReference>
<dbReference type="PROSITE" id="PS51918">
    <property type="entry name" value="RADICAL_SAM"/>
    <property type="match status" value="1"/>
</dbReference>
<accession>A0AAJ3VCS6</accession>
<evidence type="ECO:0000256" key="1">
    <source>
        <dbReference type="ARBA" id="ARBA00001966"/>
    </source>
</evidence>
<evidence type="ECO:0000256" key="5">
    <source>
        <dbReference type="ARBA" id="ARBA00023014"/>
    </source>
</evidence>
<dbReference type="InterPro" id="IPR058240">
    <property type="entry name" value="rSAM_sf"/>
</dbReference>
<dbReference type="InterPro" id="IPR051198">
    <property type="entry name" value="BchE-like"/>
</dbReference>
<dbReference type="Pfam" id="PF04055">
    <property type="entry name" value="Radical_SAM"/>
    <property type="match status" value="1"/>
</dbReference>
<organism evidence="7 8">
    <name type="scientific">Prevotella intermedia</name>
    <dbReference type="NCBI Taxonomy" id="28131"/>
    <lineage>
        <taxon>Bacteria</taxon>
        <taxon>Pseudomonadati</taxon>
        <taxon>Bacteroidota</taxon>
        <taxon>Bacteroidia</taxon>
        <taxon>Bacteroidales</taxon>
        <taxon>Prevotellaceae</taxon>
        <taxon>Prevotella</taxon>
    </lineage>
</organism>
<dbReference type="AlphaFoldDB" id="A0AAJ3VCS6"/>
<dbReference type="PANTHER" id="PTHR43409">
    <property type="entry name" value="ANAEROBIC MAGNESIUM-PROTOPORPHYRIN IX MONOMETHYL ESTER CYCLASE-RELATED"/>
    <property type="match status" value="1"/>
</dbReference>
<reference evidence="7 8" key="1">
    <citation type="submission" date="2017-11" db="EMBL/GenBank/DDBJ databases">
        <title>Genome sequencing of Prevotella intermedia KCOM 2698.</title>
        <authorList>
            <person name="Kook J.-K."/>
            <person name="Park S.-N."/>
            <person name="Lim Y.K."/>
        </authorList>
    </citation>
    <scope>NUCLEOTIDE SEQUENCE [LARGE SCALE GENOMIC DNA]</scope>
    <source>
        <strain evidence="7 8">KCOM 2698</strain>
    </source>
</reference>
<evidence type="ECO:0000256" key="2">
    <source>
        <dbReference type="ARBA" id="ARBA00022691"/>
    </source>
</evidence>
<dbReference type="GO" id="GO:0051536">
    <property type="term" value="F:iron-sulfur cluster binding"/>
    <property type="evidence" value="ECO:0007669"/>
    <property type="project" value="UniProtKB-KW"/>
</dbReference>
<proteinExistence type="predicted"/>
<dbReference type="InterPro" id="IPR007197">
    <property type="entry name" value="rSAM"/>
</dbReference>
<evidence type="ECO:0000313" key="8">
    <source>
        <dbReference type="Proteomes" id="UP000229102"/>
    </source>
</evidence>
<keyword evidence="2" id="KW-0949">S-adenosyl-L-methionine</keyword>
<dbReference type="CDD" id="cd01335">
    <property type="entry name" value="Radical_SAM"/>
    <property type="match status" value="1"/>
</dbReference>